<dbReference type="Pfam" id="PF00990">
    <property type="entry name" value="GGDEF"/>
    <property type="match status" value="1"/>
</dbReference>
<dbReference type="InterPro" id="IPR000160">
    <property type="entry name" value="GGDEF_dom"/>
</dbReference>
<feature type="domain" description="GGDEF" evidence="1">
    <location>
        <begin position="57"/>
        <end position="141"/>
    </location>
</feature>
<evidence type="ECO:0000313" key="3">
    <source>
        <dbReference type="Proteomes" id="UP000018291"/>
    </source>
</evidence>
<dbReference type="HOGENOM" id="CLU_1709884_0_0_11"/>
<dbReference type="EMBL" id="CANL01000007">
    <property type="protein sequence ID" value="CCM62955.1"/>
    <property type="molecule type" value="Genomic_DNA"/>
</dbReference>
<keyword evidence="3" id="KW-1185">Reference proteome</keyword>
<dbReference type="InterPro" id="IPR043128">
    <property type="entry name" value="Rev_trsase/Diguanyl_cyclase"/>
</dbReference>
<accession>R4YXM2</accession>
<dbReference type="eggNOG" id="COG3706">
    <property type="taxonomic scope" value="Bacteria"/>
</dbReference>
<evidence type="ECO:0000313" key="2">
    <source>
        <dbReference type="EMBL" id="CCM62955.1"/>
    </source>
</evidence>
<protein>
    <recommendedName>
        <fullName evidence="1">GGDEF domain-containing protein</fullName>
    </recommendedName>
</protein>
<dbReference type="SUPFAM" id="SSF55073">
    <property type="entry name" value="Nucleotide cyclase"/>
    <property type="match status" value="1"/>
</dbReference>
<organism evidence="2 3">
    <name type="scientific">Candidatus Neomicrothrix parvicella RN1</name>
    <dbReference type="NCBI Taxonomy" id="1229780"/>
    <lineage>
        <taxon>Bacteria</taxon>
        <taxon>Bacillati</taxon>
        <taxon>Actinomycetota</taxon>
        <taxon>Acidimicrobiia</taxon>
        <taxon>Acidimicrobiales</taxon>
        <taxon>Microthrixaceae</taxon>
        <taxon>Candidatus Neomicrothrix</taxon>
    </lineage>
</organism>
<comment type="caution">
    <text evidence="2">The sequence shown here is derived from an EMBL/GenBank/DDBJ whole genome shotgun (WGS) entry which is preliminary data.</text>
</comment>
<dbReference type="InterPro" id="IPR029787">
    <property type="entry name" value="Nucleotide_cyclase"/>
</dbReference>
<gene>
    <name evidence="2" type="ORF">BN381_150068</name>
</gene>
<dbReference type="Gene3D" id="3.30.70.270">
    <property type="match status" value="1"/>
</dbReference>
<name>R4YXM2_9ACTN</name>
<dbReference type="Proteomes" id="UP000018291">
    <property type="component" value="Unassembled WGS sequence"/>
</dbReference>
<dbReference type="AlphaFoldDB" id="R4YXM2"/>
<proteinExistence type="predicted"/>
<evidence type="ECO:0000259" key="1">
    <source>
        <dbReference type="Pfam" id="PF00990"/>
    </source>
</evidence>
<dbReference type="STRING" id="1229780.BN381_150068"/>
<reference evidence="2 3" key="1">
    <citation type="journal article" date="2013" name="ISME J.">
        <title>Metabolic model for the filamentous 'Candidatus Microthrix parvicella' based on genomic and metagenomic analyses.</title>
        <authorList>
            <person name="Jon McIlroy S."/>
            <person name="Kristiansen R."/>
            <person name="Albertsen M."/>
            <person name="Michael Karst S."/>
            <person name="Rossetti S."/>
            <person name="Lund Nielsen J."/>
            <person name="Tandoi V."/>
            <person name="James Seviour R."/>
            <person name="Nielsen P.H."/>
        </authorList>
    </citation>
    <scope>NUCLEOTIDE SEQUENCE [LARGE SCALE GENOMIC DNA]</scope>
    <source>
        <strain evidence="2 3">RN1</strain>
    </source>
</reference>
<sequence>MLTDPETGLLSEAYFQIALDARIASARRHLRPVAVALLEVVQDVGCLLVRPTDPPAVAAVVRETLRDADTVCRLKDGSFALILEDTPELGAVRAMERVRCALVGRFSSSTMWAGVACYPAHAFSTEEVLTQGRLALLAAEEWNQDRIEIATAG</sequence>